<dbReference type="EMBL" id="JAVRJZ010000011">
    <property type="protein sequence ID" value="KAK2716739.1"/>
    <property type="molecule type" value="Genomic_DNA"/>
</dbReference>
<evidence type="ECO:0000313" key="2">
    <source>
        <dbReference type="EMBL" id="KAK2716739.1"/>
    </source>
</evidence>
<reference evidence="2" key="1">
    <citation type="submission" date="2023-07" db="EMBL/GenBank/DDBJ databases">
        <title>Chromosome-level genome assembly of Artemia franciscana.</title>
        <authorList>
            <person name="Jo E."/>
        </authorList>
    </citation>
    <scope>NUCLEOTIDE SEQUENCE</scope>
    <source>
        <tissue evidence="2">Whole body</tissue>
    </source>
</reference>
<gene>
    <name evidence="2" type="ORF">QYM36_007028</name>
</gene>
<dbReference type="SUPFAM" id="SSF47473">
    <property type="entry name" value="EF-hand"/>
    <property type="match status" value="1"/>
</dbReference>
<feature type="domain" description="EF-hand" evidence="1">
    <location>
        <begin position="10"/>
        <end position="45"/>
    </location>
</feature>
<dbReference type="PANTHER" id="PTHR46763">
    <property type="entry name" value="DYNEIN REGULATORY COMPLEX PROTEIN 8"/>
    <property type="match status" value="1"/>
</dbReference>
<dbReference type="Gene3D" id="1.10.238.10">
    <property type="entry name" value="EF-hand"/>
    <property type="match status" value="2"/>
</dbReference>
<dbReference type="AlphaFoldDB" id="A0AA88HYZ1"/>
<dbReference type="InterPro" id="IPR002048">
    <property type="entry name" value="EF_hand_dom"/>
</dbReference>
<accession>A0AA88HYZ1</accession>
<evidence type="ECO:0000313" key="3">
    <source>
        <dbReference type="Proteomes" id="UP001187531"/>
    </source>
</evidence>
<comment type="caution">
    <text evidence="2">The sequence shown here is derived from an EMBL/GenBank/DDBJ whole genome shotgun (WGS) entry which is preliminary data.</text>
</comment>
<name>A0AA88HYZ1_ARTSF</name>
<organism evidence="2 3">
    <name type="scientific">Artemia franciscana</name>
    <name type="common">Brine shrimp</name>
    <name type="synonym">Artemia sanfranciscana</name>
    <dbReference type="NCBI Taxonomy" id="6661"/>
    <lineage>
        <taxon>Eukaryota</taxon>
        <taxon>Metazoa</taxon>
        <taxon>Ecdysozoa</taxon>
        <taxon>Arthropoda</taxon>
        <taxon>Crustacea</taxon>
        <taxon>Branchiopoda</taxon>
        <taxon>Anostraca</taxon>
        <taxon>Artemiidae</taxon>
        <taxon>Artemia</taxon>
    </lineage>
</organism>
<dbReference type="PANTHER" id="PTHR46763:SF1">
    <property type="entry name" value="DYNEIN REGULATORY COMPLEX PROTEIN 8"/>
    <property type="match status" value="1"/>
</dbReference>
<dbReference type="InterPro" id="IPR011992">
    <property type="entry name" value="EF-hand-dom_pair"/>
</dbReference>
<sequence>MVKPTKRNQRLVKKITEAFEIFEVNGTKTVDIREVGTIIRSLGLFPSEADLLHVVSEMEETAEMTTGTVTFEKFLPSVYDMLIQKKFQPASEDQLIKAFQALDKTSRGSLTREELEGYLTGCGEPFATEEVEEMIAAGLDGQTAELDYKSFVKNMVPL</sequence>
<protein>
    <recommendedName>
        <fullName evidence="1">EF-hand domain-containing protein</fullName>
    </recommendedName>
</protein>
<evidence type="ECO:0000259" key="1">
    <source>
        <dbReference type="PROSITE" id="PS50222"/>
    </source>
</evidence>
<feature type="domain" description="EF-hand" evidence="1">
    <location>
        <begin position="90"/>
        <end position="125"/>
    </location>
</feature>
<dbReference type="FunFam" id="1.10.238.10:FF:000001">
    <property type="entry name" value="Calmodulin 1"/>
    <property type="match status" value="1"/>
</dbReference>
<dbReference type="PROSITE" id="PS50222">
    <property type="entry name" value="EF_HAND_2"/>
    <property type="match status" value="2"/>
</dbReference>
<dbReference type="GO" id="GO:0005509">
    <property type="term" value="F:calcium ion binding"/>
    <property type="evidence" value="ECO:0007669"/>
    <property type="project" value="InterPro"/>
</dbReference>
<dbReference type="Proteomes" id="UP001187531">
    <property type="component" value="Unassembled WGS sequence"/>
</dbReference>
<keyword evidence="3" id="KW-1185">Reference proteome</keyword>
<proteinExistence type="predicted"/>